<feature type="compositionally biased region" description="Basic and acidic residues" evidence="7">
    <location>
        <begin position="375"/>
        <end position="419"/>
    </location>
</feature>
<evidence type="ECO:0000256" key="4">
    <source>
        <dbReference type="ARBA" id="ARBA00022741"/>
    </source>
</evidence>
<dbReference type="Proteomes" id="UP000198976">
    <property type="component" value="Chromosome I"/>
</dbReference>
<sequence>MSEATHNHYMPGHLLGGRYMLLTRIAQGGMGEVWKARDKQTGHIVAAKVLRPELSGHQLPLSRLRIEARNAMRIEHPNIASVLDSGEAGGYGWIMMELVEGRPLTDYLRGGRTLEVRDIIPMMIQVAMALHAAAAAGVVHRDIKPANILIRPDGVVKLTDFGISRTADQAALTAAGMVMGTAQYLPPEQAMGEVATTLGDLYALGVIAYEAASGKRPFTGKTQVDIAFAHVNDPVPPLPSSVPEPFARIVMKLLEKNPKSRPQSGAALARELVQAAHTLHLSTAPRPLPALEITDDTTAQPPVIAPSHQDTSATPAMPAIPAGGGPALADATTSVAPVLDLTIDTTIDEDALDKPLDPRERRRRELVARLKQRAEERQRQEQRQREEVEAQATAEREREAHERRLQAGRQRQERQEALRRQSARATAQARDTKHEASRSHSGSTGHSPAASTKNRASGASTAAHTSGSSSDGRPRVRWHAVDRANARNGFNKHDEASSPTPTRFNRSQVSPPLTRRDVLGRALIIALIFVTIVLIVIATLYNRFGSLSLPLGMSQFIIEEAHTWPIPWPTV</sequence>
<keyword evidence="4" id="KW-0547">Nucleotide-binding</keyword>
<dbReference type="SUPFAM" id="SSF56112">
    <property type="entry name" value="Protein kinase-like (PK-like)"/>
    <property type="match status" value="1"/>
</dbReference>
<keyword evidence="8" id="KW-1133">Transmembrane helix</keyword>
<feature type="compositionally biased region" description="Basic and acidic residues" evidence="7">
    <location>
        <begin position="479"/>
        <end position="496"/>
    </location>
</feature>
<dbReference type="CDD" id="cd14014">
    <property type="entry name" value="STKc_PknB_like"/>
    <property type="match status" value="1"/>
</dbReference>
<feature type="region of interest" description="Disordered" evidence="7">
    <location>
        <begin position="300"/>
        <end position="325"/>
    </location>
</feature>
<dbReference type="PANTHER" id="PTHR43289:SF6">
    <property type="entry name" value="SERINE_THREONINE-PROTEIN KINASE NEKL-3"/>
    <property type="match status" value="1"/>
</dbReference>
<feature type="compositionally biased region" description="Polar residues" evidence="7">
    <location>
        <begin position="439"/>
        <end position="455"/>
    </location>
</feature>
<keyword evidence="3" id="KW-0808">Transferase</keyword>
<gene>
    <name evidence="10" type="ORF">SAMN04489714_0090</name>
</gene>
<keyword evidence="8" id="KW-0812">Transmembrane</keyword>
<dbReference type="InterPro" id="IPR011009">
    <property type="entry name" value="Kinase-like_dom_sf"/>
</dbReference>
<evidence type="ECO:0000256" key="8">
    <source>
        <dbReference type="SAM" id="Phobius"/>
    </source>
</evidence>
<evidence type="ECO:0000256" key="7">
    <source>
        <dbReference type="SAM" id="MobiDB-lite"/>
    </source>
</evidence>
<dbReference type="PANTHER" id="PTHR43289">
    <property type="entry name" value="MITOGEN-ACTIVATED PROTEIN KINASE KINASE KINASE 20-RELATED"/>
    <property type="match status" value="1"/>
</dbReference>
<protein>
    <recommendedName>
        <fullName evidence="1">non-specific serine/threonine protein kinase</fullName>
        <ecNumber evidence="1">2.7.11.1</ecNumber>
    </recommendedName>
</protein>
<name>A0ABY0V4Q8_9ACTO</name>
<dbReference type="EC" id="2.7.11.1" evidence="1"/>
<evidence type="ECO:0000256" key="2">
    <source>
        <dbReference type="ARBA" id="ARBA00022527"/>
    </source>
</evidence>
<evidence type="ECO:0000313" key="11">
    <source>
        <dbReference type="Proteomes" id="UP000198976"/>
    </source>
</evidence>
<keyword evidence="11" id="KW-1185">Reference proteome</keyword>
<feature type="compositionally biased region" description="Low complexity" evidence="7">
    <location>
        <begin position="456"/>
        <end position="470"/>
    </location>
</feature>
<dbReference type="Gene3D" id="1.10.510.10">
    <property type="entry name" value="Transferase(Phosphotransferase) domain 1"/>
    <property type="match status" value="1"/>
</dbReference>
<evidence type="ECO:0000256" key="3">
    <source>
        <dbReference type="ARBA" id="ARBA00022679"/>
    </source>
</evidence>
<evidence type="ECO:0000256" key="1">
    <source>
        <dbReference type="ARBA" id="ARBA00012513"/>
    </source>
</evidence>
<dbReference type="PROSITE" id="PS00108">
    <property type="entry name" value="PROTEIN_KINASE_ST"/>
    <property type="match status" value="1"/>
</dbReference>
<feature type="compositionally biased region" description="Polar residues" evidence="7">
    <location>
        <begin position="497"/>
        <end position="510"/>
    </location>
</feature>
<keyword evidence="5 10" id="KW-0418">Kinase</keyword>
<dbReference type="GO" id="GO:0016301">
    <property type="term" value="F:kinase activity"/>
    <property type="evidence" value="ECO:0007669"/>
    <property type="project" value="UniProtKB-KW"/>
</dbReference>
<dbReference type="EMBL" id="LT629792">
    <property type="protein sequence ID" value="SDT85532.1"/>
    <property type="molecule type" value="Genomic_DNA"/>
</dbReference>
<keyword evidence="6" id="KW-0067">ATP-binding</keyword>
<keyword evidence="8" id="KW-0472">Membrane</keyword>
<evidence type="ECO:0000256" key="6">
    <source>
        <dbReference type="ARBA" id="ARBA00022840"/>
    </source>
</evidence>
<dbReference type="InterPro" id="IPR000719">
    <property type="entry name" value="Prot_kinase_dom"/>
</dbReference>
<dbReference type="Pfam" id="PF00069">
    <property type="entry name" value="Pkinase"/>
    <property type="match status" value="1"/>
</dbReference>
<keyword evidence="2" id="KW-0723">Serine/threonine-protein kinase</keyword>
<feature type="domain" description="Protein kinase" evidence="9">
    <location>
        <begin position="19"/>
        <end position="273"/>
    </location>
</feature>
<dbReference type="Gene3D" id="3.30.200.20">
    <property type="entry name" value="Phosphorylase Kinase, domain 1"/>
    <property type="match status" value="1"/>
</dbReference>
<dbReference type="InterPro" id="IPR008271">
    <property type="entry name" value="Ser/Thr_kinase_AS"/>
</dbReference>
<evidence type="ECO:0000313" key="10">
    <source>
        <dbReference type="EMBL" id="SDT85532.1"/>
    </source>
</evidence>
<feature type="region of interest" description="Disordered" evidence="7">
    <location>
        <begin position="375"/>
        <end position="510"/>
    </location>
</feature>
<dbReference type="SMART" id="SM00220">
    <property type="entry name" value="S_TKc"/>
    <property type="match status" value="1"/>
</dbReference>
<dbReference type="PROSITE" id="PS50011">
    <property type="entry name" value="PROTEIN_KINASE_DOM"/>
    <property type="match status" value="1"/>
</dbReference>
<evidence type="ECO:0000256" key="5">
    <source>
        <dbReference type="ARBA" id="ARBA00022777"/>
    </source>
</evidence>
<dbReference type="RefSeq" id="WP_257590344.1">
    <property type="nucleotide sequence ID" value="NZ_LT629792.1"/>
</dbReference>
<organism evidence="10 11">
    <name type="scientific">Schaalia radingae</name>
    <dbReference type="NCBI Taxonomy" id="131110"/>
    <lineage>
        <taxon>Bacteria</taxon>
        <taxon>Bacillati</taxon>
        <taxon>Actinomycetota</taxon>
        <taxon>Actinomycetes</taxon>
        <taxon>Actinomycetales</taxon>
        <taxon>Actinomycetaceae</taxon>
        <taxon>Schaalia</taxon>
    </lineage>
</organism>
<accession>A0ABY0V4Q8</accession>
<reference evidence="10 11" key="1">
    <citation type="submission" date="2016-10" db="EMBL/GenBank/DDBJ databases">
        <authorList>
            <person name="Varghese N."/>
            <person name="Submissions S."/>
        </authorList>
    </citation>
    <scope>NUCLEOTIDE SEQUENCE [LARGE SCALE GENOMIC DNA]</scope>
    <source>
        <strain evidence="10 11">DSM 9169</strain>
    </source>
</reference>
<proteinExistence type="predicted"/>
<feature type="transmembrane region" description="Helical" evidence="8">
    <location>
        <begin position="518"/>
        <end position="541"/>
    </location>
</feature>
<feature type="compositionally biased region" description="Low complexity" evidence="7">
    <location>
        <begin position="313"/>
        <end position="325"/>
    </location>
</feature>
<evidence type="ECO:0000259" key="9">
    <source>
        <dbReference type="PROSITE" id="PS50011"/>
    </source>
</evidence>